<protein>
    <recommendedName>
        <fullName evidence="13">Transmembrane protein</fullName>
    </recommendedName>
</protein>
<dbReference type="GO" id="GO:0005637">
    <property type="term" value="C:nuclear inner membrane"/>
    <property type="evidence" value="ECO:0007669"/>
    <property type="project" value="TreeGrafter"/>
</dbReference>
<dbReference type="EMBL" id="JH767132">
    <property type="protein sequence ID" value="EQC42707.1"/>
    <property type="molecule type" value="Genomic_DNA"/>
</dbReference>
<evidence type="ECO:0000256" key="9">
    <source>
        <dbReference type="ARBA" id="ARBA00023242"/>
    </source>
</evidence>
<evidence type="ECO:0000256" key="2">
    <source>
        <dbReference type="ARBA" id="ARBA00004259"/>
    </source>
</evidence>
<proteinExistence type="inferred from homology"/>
<organism evidence="11 12">
    <name type="scientific">Saprolegnia diclina (strain VS20)</name>
    <dbReference type="NCBI Taxonomy" id="1156394"/>
    <lineage>
        <taxon>Eukaryota</taxon>
        <taxon>Sar</taxon>
        <taxon>Stramenopiles</taxon>
        <taxon>Oomycota</taxon>
        <taxon>Saprolegniomycetes</taxon>
        <taxon>Saprolegniales</taxon>
        <taxon>Saprolegniaceae</taxon>
        <taxon>Saprolegnia</taxon>
    </lineage>
</organism>
<dbReference type="VEuPathDB" id="FungiDB:SDRG_00434"/>
<keyword evidence="8 10" id="KW-0472">Membrane</keyword>
<dbReference type="InterPro" id="IPR012430">
    <property type="entry name" value="TMEM43_fam"/>
</dbReference>
<comment type="subcellular location">
    <subcellularLocation>
        <location evidence="1">Endomembrane system</location>
        <topology evidence="1">Multi-pass membrane protein</topology>
    </subcellularLocation>
    <subcellularLocation>
        <location evidence="3">Endoplasmic reticulum membrane</location>
    </subcellularLocation>
    <subcellularLocation>
        <location evidence="2">Nucleus envelope</location>
    </subcellularLocation>
</comment>
<reference evidence="11 12" key="1">
    <citation type="submission" date="2012-04" db="EMBL/GenBank/DDBJ databases">
        <title>The Genome Sequence of Saprolegnia declina VS20.</title>
        <authorList>
            <consortium name="The Broad Institute Genome Sequencing Platform"/>
            <person name="Russ C."/>
            <person name="Nusbaum C."/>
            <person name="Tyler B."/>
            <person name="van West P."/>
            <person name="Dieguez-Uribeondo J."/>
            <person name="de Bruijn I."/>
            <person name="Tripathy S."/>
            <person name="Jiang R."/>
            <person name="Young S.K."/>
            <person name="Zeng Q."/>
            <person name="Gargeya S."/>
            <person name="Fitzgerald M."/>
            <person name="Haas B."/>
            <person name="Abouelleil A."/>
            <person name="Alvarado L."/>
            <person name="Arachchi H.M."/>
            <person name="Berlin A."/>
            <person name="Chapman S.B."/>
            <person name="Goldberg J."/>
            <person name="Griggs A."/>
            <person name="Gujja S."/>
            <person name="Hansen M."/>
            <person name="Howarth C."/>
            <person name="Imamovic A."/>
            <person name="Larimer J."/>
            <person name="McCowen C."/>
            <person name="Montmayeur A."/>
            <person name="Murphy C."/>
            <person name="Neiman D."/>
            <person name="Pearson M."/>
            <person name="Priest M."/>
            <person name="Roberts A."/>
            <person name="Saif S."/>
            <person name="Shea T."/>
            <person name="Sisk P."/>
            <person name="Sykes S."/>
            <person name="Wortman J."/>
            <person name="Nusbaum C."/>
            <person name="Birren B."/>
        </authorList>
    </citation>
    <scope>NUCLEOTIDE SEQUENCE [LARGE SCALE GENOMIC DNA]</scope>
    <source>
        <strain evidence="11 12">VS20</strain>
    </source>
</reference>
<dbReference type="InParanoid" id="T0SIE9"/>
<evidence type="ECO:0000256" key="5">
    <source>
        <dbReference type="ARBA" id="ARBA00022692"/>
    </source>
</evidence>
<evidence type="ECO:0000256" key="10">
    <source>
        <dbReference type="SAM" id="Phobius"/>
    </source>
</evidence>
<sequence>MRPDVDDADRPRQPKAGDAVVALIAGLVCVLVCVASLFGNEAYATRTHDGLSGALADVVAYDSTLDAAALDGRLVHISARLMGEGNARPIVSDREFGIAVAGVHLHRTVEMYQWRETRHDHTYSEDGEEKKDVTYSYDEVWSETPIHSDSFDDRSYSNPTLWPYGSRKTTHPALHVEAYALSHAIVDLIATPTEPIRLDQRSLLQMESVFDLALHMPQAVDEIPALVDMYIDAESAFLSRPRKNEPRPHRNAIGDVRVSFAVTPAKRVSILAMPLHGTLVPYTSAGGVPIALVHDGLVPAETMLYHAKSSLRWKTMGWRGLGLALSCLGYYGVLQHYLHTTLFVPSAMGPLHLSVRPTNRLALALAMGWSTTWCTIALAWLWQGFWLLSLGLLWPVGILPVVLLLLSASRHKFASD</sequence>
<name>T0SIE9_SAPDV</name>
<dbReference type="GeneID" id="19941161"/>
<keyword evidence="5 10" id="KW-0812">Transmembrane</keyword>
<gene>
    <name evidence="11" type="ORF">SDRG_00434</name>
</gene>
<dbReference type="Pfam" id="PF07787">
    <property type="entry name" value="TMEM43"/>
    <property type="match status" value="1"/>
</dbReference>
<evidence type="ECO:0000256" key="4">
    <source>
        <dbReference type="ARBA" id="ARBA00006627"/>
    </source>
</evidence>
<evidence type="ECO:0000256" key="7">
    <source>
        <dbReference type="ARBA" id="ARBA00022989"/>
    </source>
</evidence>
<dbReference type="OrthoDB" id="410725at2759"/>
<dbReference type="OMA" id="HRTVEMY"/>
<dbReference type="Proteomes" id="UP000030762">
    <property type="component" value="Unassembled WGS sequence"/>
</dbReference>
<evidence type="ECO:0000256" key="8">
    <source>
        <dbReference type="ARBA" id="ARBA00023136"/>
    </source>
</evidence>
<evidence type="ECO:0000256" key="1">
    <source>
        <dbReference type="ARBA" id="ARBA00004127"/>
    </source>
</evidence>
<comment type="similarity">
    <text evidence="4">Belongs to the TMEM43 family.</text>
</comment>
<feature type="transmembrane region" description="Helical" evidence="10">
    <location>
        <begin position="361"/>
        <end position="380"/>
    </location>
</feature>
<evidence type="ECO:0000313" key="12">
    <source>
        <dbReference type="Proteomes" id="UP000030762"/>
    </source>
</evidence>
<dbReference type="PANTHER" id="PTHR13416">
    <property type="match status" value="1"/>
</dbReference>
<dbReference type="STRING" id="1156394.T0SIE9"/>
<keyword evidence="6" id="KW-0256">Endoplasmic reticulum</keyword>
<dbReference type="RefSeq" id="XP_008604130.1">
    <property type="nucleotide sequence ID" value="XM_008605908.1"/>
</dbReference>
<dbReference type="PANTHER" id="PTHR13416:SF2">
    <property type="entry name" value="TRANSMEMBRANE PROTEIN 43"/>
    <property type="match status" value="1"/>
</dbReference>
<keyword evidence="12" id="KW-1185">Reference proteome</keyword>
<dbReference type="AlphaFoldDB" id="T0SIE9"/>
<keyword evidence="7 10" id="KW-1133">Transmembrane helix</keyword>
<evidence type="ECO:0008006" key="13">
    <source>
        <dbReference type="Google" id="ProtNLM"/>
    </source>
</evidence>
<evidence type="ECO:0000256" key="6">
    <source>
        <dbReference type="ARBA" id="ARBA00022824"/>
    </source>
</evidence>
<evidence type="ECO:0000256" key="3">
    <source>
        <dbReference type="ARBA" id="ARBA00004586"/>
    </source>
</evidence>
<dbReference type="GO" id="GO:0006629">
    <property type="term" value="P:lipid metabolic process"/>
    <property type="evidence" value="ECO:0007669"/>
    <property type="project" value="TreeGrafter"/>
</dbReference>
<dbReference type="eggNOG" id="ENOG502QSR2">
    <property type="taxonomic scope" value="Eukaryota"/>
</dbReference>
<accession>T0SIE9</accession>
<feature type="transmembrane region" description="Helical" evidence="10">
    <location>
        <begin position="20"/>
        <end position="38"/>
    </location>
</feature>
<keyword evidence="9" id="KW-0539">Nucleus</keyword>
<evidence type="ECO:0000313" key="11">
    <source>
        <dbReference type="EMBL" id="EQC42707.1"/>
    </source>
</evidence>
<dbReference type="GO" id="GO:0005789">
    <property type="term" value="C:endoplasmic reticulum membrane"/>
    <property type="evidence" value="ECO:0007669"/>
    <property type="project" value="UniProtKB-SubCell"/>
</dbReference>
<feature type="transmembrane region" description="Helical" evidence="10">
    <location>
        <begin position="386"/>
        <end position="406"/>
    </location>
</feature>
<dbReference type="GO" id="GO:0071763">
    <property type="term" value="P:nuclear membrane organization"/>
    <property type="evidence" value="ECO:0007669"/>
    <property type="project" value="TreeGrafter"/>
</dbReference>